<dbReference type="InterPro" id="IPR011990">
    <property type="entry name" value="TPR-like_helical_dom_sf"/>
</dbReference>
<comment type="subcellular location">
    <subcellularLocation>
        <location evidence="1">Membrane</location>
        <topology evidence="1">Single-pass membrane protein</topology>
    </subcellularLocation>
</comment>
<proteinExistence type="predicted"/>
<organism evidence="16 17">
    <name type="scientific">Oryza sativa subsp. japonica</name>
    <name type="common">Rice</name>
    <dbReference type="NCBI Taxonomy" id="39947"/>
    <lineage>
        <taxon>Eukaryota</taxon>
        <taxon>Viridiplantae</taxon>
        <taxon>Streptophyta</taxon>
        <taxon>Embryophyta</taxon>
        <taxon>Tracheophyta</taxon>
        <taxon>Spermatophyta</taxon>
        <taxon>Magnoliopsida</taxon>
        <taxon>Liliopsida</taxon>
        <taxon>Poales</taxon>
        <taxon>Poaceae</taxon>
        <taxon>BOP clade</taxon>
        <taxon>Oryzoideae</taxon>
        <taxon>Oryzeae</taxon>
        <taxon>Oryzinae</taxon>
        <taxon>Oryza</taxon>
        <taxon>Oryza sativa</taxon>
    </lineage>
</organism>
<dbReference type="Gene3D" id="3.80.10.10">
    <property type="entry name" value="Ribonuclease Inhibitor"/>
    <property type="match status" value="3"/>
</dbReference>
<evidence type="ECO:0000256" key="14">
    <source>
        <dbReference type="SAM" id="SignalP"/>
    </source>
</evidence>
<evidence type="ECO:0000256" key="12">
    <source>
        <dbReference type="PROSITE-ProRule" id="PRU00708"/>
    </source>
</evidence>
<dbReference type="InterPro" id="IPR002885">
    <property type="entry name" value="PPR_rpt"/>
</dbReference>
<dbReference type="NCBIfam" id="TIGR00756">
    <property type="entry name" value="PPR"/>
    <property type="match status" value="1"/>
</dbReference>
<keyword evidence="5" id="KW-0677">Repeat</keyword>
<keyword evidence="10" id="KW-0472">Membrane</keyword>
<feature type="repeat" description="PPR" evidence="12">
    <location>
        <begin position="1000"/>
        <end position="1034"/>
    </location>
</feature>
<evidence type="ECO:0000313" key="16">
    <source>
        <dbReference type="EMBL" id="AAK52137.1"/>
    </source>
</evidence>
<keyword evidence="7" id="KW-0067">ATP-binding</keyword>
<dbReference type="InterPro" id="IPR051716">
    <property type="entry name" value="Plant_RL_S/T_kinase"/>
</dbReference>
<name>Q10K14_ORYSJ</name>
<feature type="chain" id="PRO_5024434518" evidence="14">
    <location>
        <begin position="24"/>
        <end position="1461"/>
    </location>
</feature>
<reference evidence="17" key="1">
    <citation type="journal article" date="2005" name="Nature">
        <title>The map-based sequence of the rice genome.</title>
        <authorList>
            <consortium name="International rice genome sequencing project (IRGSP)"/>
            <person name="Matsumoto T."/>
            <person name="Wu J."/>
            <person name="Kanamori H."/>
            <person name="Katayose Y."/>
            <person name="Fujisawa M."/>
            <person name="Namiki N."/>
            <person name="Mizuno H."/>
            <person name="Yamamoto K."/>
            <person name="Antonio B.A."/>
            <person name="Baba T."/>
            <person name="Sakata K."/>
            <person name="Nagamura Y."/>
            <person name="Aoki H."/>
            <person name="Arikawa K."/>
            <person name="Arita K."/>
            <person name="Bito T."/>
            <person name="Chiden Y."/>
            <person name="Fujitsuka N."/>
            <person name="Fukunaka R."/>
            <person name="Hamada M."/>
            <person name="Harada C."/>
            <person name="Hayashi A."/>
            <person name="Hijishita S."/>
            <person name="Honda M."/>
            <person name="Hosokawa S."/>
            <person name="Ichikawa Y."/>
            <person name="Idonuma A."/>
            <person name="Iijima M."/>
            <person name="Ikeda M."/>
            <person name="Ikeno M."/>
            <person name="Ito K."/>
            <person name="Ito S."/>
            <person name="Ito T."/>
            <person name="Ito Y."/>
            <person name="Ito Y."/>
            <person name="Iwabuchi A."/>
            <person name="Kamiya K."/>
            <person name="Karasawa W."/>
            <person name="Kurita K."/>
            <person name="Katagiri S."/>
            <person name="Kikuta A."/>
            <person name="Kobayashi H."/>
            <person name="Kobayashi N."/>
            <person name="Machita K."/>
            <person name="Maehara T."/>
            <person name="Masukawa M."/>
            <person name="Mizubayashi T."/>
            <person name="Mukai Y."/>
            <person name="Nagasaki H."/>
            <person name="Nagata Y."/>
            <person name="Naito S."/>
            <person name="Nakashima M."/>
            <person name="Nakama Y."/>
            <person name="Nakamichi Y."/>
            <person name="Nakamura M."/>
            <person name="Meguro A."/>
            <person name="Negishi M."/>
            <person name="Ohta I."/>
            <person name="Ohta T."/>
            <person name="Okamoto M."/>
            <person name="Ono N."/>
            <person name="Saji S."/>
            <person name="Sakaguchi M."/>
            <person name="Sakai K."/>
            <person name="Shibata M."/>
            <person name="Shimokawa T."/>
            <person name="Song J."/>
            <person name="Takazaki Y."/>
            <person name="Terasawa K."/>
            <person name="Tsugane M."/>
            <person name="Tsuji K."/>
            <person name="Ueda S."/>
            <person name="Waki K."/>
            <person name="Yamagata H."/>
            <person name="Yamamoto M."/>
            <person name="Yamamoto S."/>
            <person name="Yamane H."/>
            <person name="Yoshiki S."/>
            <person name="Yoshihara R."/>
            <person name="Yukawa K."/>
            <person name="Zhong H."/>
            <person name="Yano M."/>
            <person name="Yuan Q."/>
            <person name="Ouyang S."/>
            <person name="Liu J."/>
            <person name="Jones K.M."/>
            <person name="Gansberger K."/>
            <person name="Moffat K."/>
            <person name="Hill J."/>
            <person name="Bera J."/>
            <person name="Fadrosh D."/>
            <person name="Jin S."/>
            <person name="Johri S."/>
            <person name="Kim M."/>
            <person name="Overton L."/>
            <person name="Reardon M."/>
            <person name="Tsitrin T."/>
            <person name="Vuong H."/>
            <person name="Weaver B."/>
            <person name="Ciecko A."/>
            <person name="Tallon L."/>
            <person name="Jackson J."/>
            <person name="Pai G."/>
            <person name="Aken S.V."/>
            <person name="Utterback T."/>
            <person name="Reidmuller S."/>
            <person name="Feldblyum T."/>
            <person name="Hsiao J."/>
            <person name="Zismann V."/>
            <person name="Iobst S."/>
            <person name="de Vazeille A.R."/>
            <person name="Buell C.R."/>
            <person name="Ying K."/>
            <person name="Li Y."/>
            <person name="Lu T."/>
            <person name="Huang Y."/>
            <person name="Zhao Q."/>
            <person name="Feng Q."/>
            <person name="Zhang L."/>
            <person name="Zhu J."/>
            <person name="Weng Q."/>
            <person name="Mu J."/>
            <person name="Lu Y."/>
            <person name="Fan D."/>
            <person name="Liu Y."/>
            <person name="Guan J."/>
            <person name="Zhang Y."/>
            <person name="Yu S."/>
            <person name="Liu X."/>
            <person name="Zhang Y."/>
            <person name="Hong G."/>
            <person name="Han B."/>
            <person name="Choisne N."/>
            <person name="Demange N."/>
            <person name="Orjeda G."/>
            <person name="Samain S."/>
            <person name="Cattolico L."/>
            <person name="Pelletier E."/>
            <person name="Couloux A."/>
            <person name="Segurens B."/>
            <person name="Wincker P."/>
            <person name="D'Hont A."/>
            <person name="Scarpelli C."/>
            <person name="Weissenbach J."/>
            <person name="Salanoubat M."/>
            <person name="Quetier F."/>
            <person name="Yu Y."/>
            <person name="Kim H.R."/>
            <person name="Rambo T."/>
            <person name="Currie J."/>
            <person name="Collura K."/>
            <person name="Luo M."/>
            <person name="Yang T."/>
            <person name="Ammiraju J.S.S."/>
            <person name="Engler F."/>
            <person name="Soderlund C."/>
            <person name="Wing R.A."/>
            <person name="Palmer L.E."/>
            <person name="de la Bastide M."/>
            <person name="Spiegel L."/>
            <person name="Nascimento L."/>
            <person name="Zutavern T."/>
            <person name="O'Shaughnessy A."/>
            <person name="Dike S."/>
            <person name="Dedhia N."/>
            <person name="Preston R."/>
            <person name="Balija V."/>
            <person name="McCombie W.R."/>
            <person name="Chow T."/>
            <person name="Chen H."/>
            <person name="Chung M."/>
            <person name="Chen C."/>
            <person name="Shaw J."/>
            <person name="Wu H."/>
            <person name="Hsiao K."/>
            <person name="Chao Y."/>
            <person name="Chu M."/>
            <person name="Cheng C."/>
            <person name="Hour A."/>
            <person name="Lee P."/>
            <person name="Lin S."/>
            <person name="Lin Y."/>
            <person name="Liou J."/>
            <person name="Liu S."/>
            <person name="Hsing Y."/>
            <person name="Raghuvanshi S."/>
            <person name="Mohanty A."/>
            <person name="Bharti A.K."/>
            <person name="Gaur A."/>
            <person name="Gupta V."/>
            <person name="Kumar D."/>
            <person name="Ravi V."/>
            <person name="Vij S."/>
            <person name="Kapur A."/>
            <person name="Khurana P."/>
            <person name="Khurana P."/>
            <person name="Khurana J.P."/>
            <person name="Tyagi A.K."/>
            <person name="Gaikwad K."/>
            <person name="Singh A."/>
            <person name="Dalal V."/>
            <person name="Srivastava S."/>
            <person name="Dixit A."/>
            <person name="Pal A.K."/>
            <person name="Ghazi I.A."/>
            <person name="Yadav M."/>
            <person name="Pandit A."/>
            <person name="Bhargava A."/>
            <person name="Sureshbabu K."/>
            <person name="Batra K."/>
            <person name="Sharma T.R."/>
            <person name="Mohapatra T."/>
            <person name="Singh N.K."/>
            <person name="Messing J."/>
            <person name="Nelson A.B."/>
            <person name="Fuks G."/>
            <person name="Kavchok S."/>
            <person name="Keizer G."/>
            <person name="Linton E."/>
            <person name="Llaca V."/>
            <person name="Song R."/>
            <person name="Tanyolac B."/>
            <person name="Young S."/>
            <person name="Ho-Il K."/>
            <person name="Hahn J.H."/>
            <person name="Sangsakoo G."/>
            <person name="Vanavichit A."/>
            <person name="de Mattos Luiz.A.T."/>
            <person name="Zimmer P.D."/>
            <person name="Malone G."/>
            <person name="Dellagostin O."/>
            <person name="de Oliveira A.C."/>
            <person name="Bevan M."/>
            <person name="Bancroft I."/>
            <person name="Minx P."/>
            <person name="Cordum H."/>
            <person name="Wilson R."/>
            <person name="Cheng Z."/>
            <person name="Jin W."/>
            <person name="Jiang J."/>
            <person name="Leong S.A."/>
            <person name="Iwama H."/>
            <person name="Gojobori T."/>
            <person name="Itoh T."/>
            <person name="Niimura Y."/>
            <person name="Fujii Y."/>
            <person name="Habara T."/>
            <person name="Sakai H."/>
            <person name="Sato Y."/>
            <person name="Wilson G."/>
            <person name="Kumar K."/>
            <person name="McCouch S."/>
            <person name="Juretic N."/>
            <person name="Hoen D."/>
            <person name="Wright S."/>
            <person name="Bruskiewich R."/>
            <person name="Bureau T."/>
            <person name="Miyao A."/>
            <person name="Hirochika H."/>
            <person name="Nishikawa T."/>
            <person name="Kadowaki K."/>
            <person name="Sugiura M."/>
            <person name="Burr B."/>
            <person name="Sasaki T."/>
        </authorList>
    </citation>
    <scope>NUCLEOTIDE SEQUENCE [LARGE SCALE GENOMIC DNA]</scope>
    <source>
        <strain evidence="17">cv. Nipponbare</strain>
    </source>
</reference>
<dbReference type="GO" id="GO:0004674">
    <property type="term" value="F:protein serine/threonine kinase activity"/>
    <property type="evidence" value="ECO:0007669"/>
    <property type="project" value="UniProtKB-EC"/>
</dbReference>
<dbReference type="PROSITE" id="PS51450">
    <property type="entry name" value="LRR"/>
    <property type="match status" value="1"/>
</dbReference>
<dbReference type="SUPFAM" id="SSF52058">
    <property type="entry name" value="L domain-like"/>
    <property type="match status" value="3"/>
</dbReference>
<evidence type="ECO:0000256" key="3">
    <source>
        <dbReference type="ARBA" id="ARBA00022692"/>
    </source>
</evidence>
<dbReference type="GO" id="GO:0005524">
    <property type="term" value="F:ATP binding"/>
    <property type="evidence" value="ECO:0007669"/>
    <property type="project" value="UniProtKB-KW"/>
</dbReference>
<dbReference type="FunFam" id="3.80.10.10:FF:002373">
    <property type="entry name" value="Os03g0400800 protein"/>
    <property type="match status" value="1"/>
</dbReference>
<gene>
    <name evidence="16" type="ordered locus">Os03g28270</name>
</gene>
<dbReference type="Proteomes" id="UP000000763">
    <property type="component" value="Chromosome 3"/>
</dbReference>
<dbReference type="Pfam" id="PF08263">
    <property type="entry name" value="LRRNT_2"/>
    <property type="match status" value="1"/>
</dbReference>
<evidence type="ECO:0000256" key="6">
    <source>
        <dbReference type="ARBA" id="ARBA00022741"/>
    </source>
</evidence>
<keyword evidence="2" id="KW-0433">Leucine-rich repeat</keyword>
<dbReference type="SMART" id="SM00369">
    <property type="entry name" value="LRR_TYP"/>
    <property type="match status" value="7"/>
</dbReference>
<dbReference type="PRINTS" id="PR00019">
    <property type="entry name" value="LEURICHRPT"/>
</dbReference>
<evidence type="ECO:0000256" key="8">
    <source>
        <dbReference type="ARBA" id="ARBA00022946"/>
    </source>
</evidence>
<feature type="domain" description="Leucine-rich repeat-containing N-terminal plant-type" evidence="15">
    <location>
        <begin position="25"/>
        <end position="67"/>
    </location>
</feature>
<protein>
    <submittedName>
        <fullName evidence="16">Disease resistance protein</fullName>
    </submittedName>
</protein>
<evidence type="ECO:0000256" key="4">
    <source>
        <dbReference type="ARBA" id="ARBA00022729"/>
    </source>
</evidence>
<feature type="region of interest" description="Disordered" evidence="13">
    <location>
        <begin position="709"/>
        <end position="757"/>
    </location>
</feature>
<feature type="signal peptide" evidence="14">
    <location>
        <begin position="1"/>
        <end position="23"/>
    </location>
</feature>
<keyword evidence="3" id="KW-0812">Transmembrane</keyword>
<evidence type="ECO:0000256" key="10">
    <source>
        <dbReference type="ARBA" id="ARBA00023136"/>
    </source>
</evidence>
<feature type="compositionally biased region" description="Gly residues" evidence="13">
    <location>
        <begin position="724"/>
        <end position="741"/>
    </location>
</feature>
<dbReference type="Pfam" id="PF13812">
    <property type="entry name" value="PPR_3"/>
    <property type="match status" value="1"/>
</dbReference>
<keyword evidence="11" id="KW-0675">Receptor</keyword>
<evidence type="ECO:0000256" key="1">
    <source>
        <dbReference type="ARBA" id="ARBA00004167"/>
    </source>
</evidence>
<evidence type="ECO:0000256" key="11">
    <source>
        <dbReference type="ARBA" id="ARBA00023170"/>
    </source>
</evidence>
<dbReference type="PROSITE" id="PS51375">
    <property type="entry name" value="PPR"/>
    <property type="match status" value="2"/>
</dbReference>
<evidence type="ECO:0000256" key="2">
    <source>
        <dbReference type="ARBA" id="ARBA00022614"/>
    </source>
</evidence>
<dbReference type="EMBL" id="AC084380">
    <property type="protein sequence ID" value="AAK52137.1"/>
    <property type="molecule type" value="Genomic_DNA"/>
</dbReference>
<keyword evidence="6" id="KW-0547">Nucleotide-binding</keyword>
<sequence length="1461" mass="158783">MPLFHQILKTFFHALIIAEVILGQSDREVLLELKNFLQFQNPINHGGYNSWPESGTSPCHWQGVGCDASGRVNFLDLSNSNISGPAFQNLSRLSGLTHLDLSANSITGELHDDLKNCLHLQYLNLSYNLISGILDVSSLANLQTLDVSQNRFEGGISANFPAICRNLSAINLSSNNLTGSISGLFNNCLKLQDVDLSWNSFTGNVWNGIARLRQFKAGKNNFAGSISSRIFSTGCKLQLLDLSSNHFYGNFPSSIANCAGLTYLSIWDNHFNGSIPPGIGSIHGLEELVLTSNHFDREIPLELMNCTSLKYLDISDNNFGGEVQQVLGKLTSLTNLVLQENNYSGGIVSSGILELPKLALLDLSFNNFNGKLPTEIASMGSIKALMLAENNFSGTIPPSYGQLVNLQALDLSYNSLSGEIPPSIGNLTLLLLLMLAGNQLSGEIPREIGNCTSLLWLNLVGNRLSGQIPPEMAGMGRNPSSTFAKNQKNPSLMKSVTSKCLAVYRWVPSSYPEFDYVQSMMFSHKNCRTIWNRLLMGYDILPASSPLRTALGYVQLSGNLLSGQIPSAIGAMKNISLLLLDGNRLSGHLPSEIGSLQLVSLNASNNSISGEIPFEIGNLGSIESLDLSCNNFSGSLPSSLEKLSKLSQFNVSYNPLLTGEVPSSGQLSTFSELSFLGDPLLSWRSAAGHPRPKNGTGFFFNGTEYPTKEDISVPCRLPSPPETGPGGGTGGGEGAGGSGGEGELDGRSAPDFLPPPTSNLSGLTASFAAKGLSVFILESSRRRSSMSGVTASRVMVGSPAAALLAFALHCCVREAASTGLMSEPDELRRSEKEAQCNLPMECAPESTTRSPTPSPLAAKKLASLPSPVAAAAALLSAPTRLHDHPFAACVLYRLARARLFPLVPPLLATLHSRGAPLRPSVLAAASRPDAAVLVFRAVPAFCSHSAATFHSLLNALVSNGRADAARDMLQLAPKLGVREGELGAAERLIDEMVRRGVAPNAATYSLLMQGLCDADLHADAEKLMFDMEYRGYQAEVVNYGVLTSSRARRGDVNGVRELLSAMRKRKLKPDDASYNVLIKCPCDVGRVDEAHRALLDMQLKGTVPGAANVPRPRRRVLQGSRLRAGSTGFQRDVGERTLSSTSHLVRGLGEDGKVEEACFVLEQMARREMSLDADGWQAVVTCVRSSRSTQAIRDDLRPGKMMAVALKEFKTFEDKLALQKLPVGNDNYRDIIEKRLVIKLIIEKAGVMFECDRCVNQHNDPLRSAAEHIKKISRIDTQSWDLMKVAAAFKVICCPGEKNEPEEWLMPVCFFQLFTRLQLEWFRDDAPKYKDKILKVSWLIVYNEIFRARELRLKTARVLLCLVKRAKEAYEAEQAGEAASDNEIGPDGKEIHPGITPVIIDELTECVCDIILSAGRKERQRFIFPEAEVASESGDVSNMVIEKLGARIQQDAFPFANIYQL</sequence>
<dbReference type="PANTHER" id="PTHR48053:SF22">
    <property type="entry name" value="MDIS1-INTERACTING RECEPTOR LIKE KINASE 2-LIKE"/>
    <property type="match status" value="1"/>
</dbReference>
<dbReference type="Pfam" id="PF01535">
    <property type="entry name" value="PPR"/>
    <property type="match status" value="2"/>
</dbReference>
<keyword evidence="4 14" id="KW-0732">Signal</keyword>
<dbReference type="Pfam" id="PF00560">
    <property type="entry name" value="LRR_1"/>
    <property type="match status" value="7"/>
</dbReference>
<dbReference type="FunFam" id="3.80.10.10:FF:001246">
    <property type="entry name" value="Receptor-like protein 11"/>
    <property type="match status" value="1"/>
</dbReference>
<dbReference type="Pfam" id="PF13041">
    <property type="entry name" value="PPR_2"/>
    <property type="match status" value="1"/>
</dbReference>
<keyword evidence="8" id="KW-0809">Transit peptide</keyword>
<dbReference type="InterPro" id="IPR003591">
    <property type="entry name" value="Leu-rich_rpt_typical-subtyp"/>
</dbReference>
<dbReference type="InterPro" id="IPR001611">
    <property type="entry name" value="Leu-rich_rpt"/>
</dbReference>
<accession>Q10K14</accession>
<evidence type="ECO:0000256" key="13">
    <source>
        <dbReference type="SAM" id="MobiDB-lite"/>
    </source>
</evidence>
<dbReference type="PANTHER" id="PTHR48053">
    <property type="entry name" value="LEUCINE RICH REPEAT FAMILY PROTEIN, EXPRESSED"/>
    <property type="match status" value="1"/>
</dbReference>
<dbReference type="InterPro" id="IPR013210">
    <property type="entry name" value="LRR_N_plant-typ"/>
</dbReference>
<dbReference type="InterPro" id="IPR032675">
    <property type="entry name" value="LRR_dom_sf"/>
</dbReference>
<keyword evidence="9" id="KW-1133">Transmembrane helix</keyword>
<feature type="repeat" description="PPR" evidence="12">
    <location>
        <begin position="1070"/>
        <end position="1104"/>
    </location>
</feature>
<evidence type="ECO:0000259" key="15">
    <source>
        <dbReference type="Pfam" id="PF08263"/>
    </source>
</evidence>
<evidence type="ECO:0000313" key="17">
    <source>
        <dbReference type="Proteomes" id="UP000000763"/>
    </source>
</evidence>
<evidence type="ECO:0000256" key="9">
    <source>
        <dbReference type="ARBA" id="ARBA00022989"/>
    </source>
</evidence>
<dbReference type="FunFam" id="3.80.10.10:FF:001491">
    <property type="entry name" value="Leucine-rich repeat (LRR) family protein"/>
    <property type="match status" value="1"/>
</dbReference>
<evidence type="ECO:0000256" key="7">
    <source>
        <dbReference type="ARBA" id="ARBA00022840"/>
    </source>
</evidence>
<reference evidence="17" key="2">
    <citation type="journal article" date="2008" name="Nucleic Acids Res.">
        <title>The rice annotation project database (RAP-DB): 2008 update.</title>
        <authorList>
            <consortium name="The rice annotation project (RAP)"/>
        </authorList>
    </citation>
    <scope>GENOME REANNOTATION</scope>
    <source>
        <strain evidence="17">cv. Nipponbare</strain>
    </source>
</reference>
<dbReference type="Gene3D" id="1.25.40.10">
    <property type="entry name" value="Tetratricopeptide repeat domain"/>
    <property type="match status" value="1"/>
</dbReference>
<dbReference type="GO" id="GO:0016020">
    <property type="term" value="C:membrane"/>
    <property type="evidence" value="ECO:0007669"/>
    <property type="project" value="UniProtKB-SubCell"/>
</dbReference>
<evidence type="ECO:0000256" key="5">
    <source>
        <dbReference type="ARBA" id="ARBA00022737"/>
    </source>
</evidence>
<dbReference type="Pfam" id="PF13855">
    <property type="entry name" value="LRR_8"/>
    <property type="match status" value="1"/>
</dbReference>